<organism evidence="1 2">
    <name type="scientific">Clunio marinus</name>
    <dbReference type="NCBI Taxonomy" id="568069"/>
    <lineage>
        <taxon>Eukaryota</taxon>
        <taxon>Metazoa</taxon>
        <taxon>Ecdysozoa</taxon>
        <taxon>Arthropoda</taxon>
        <taxon>Hexapoda</taxon>
        <taxon>Insecta</taxon>
        <taxon>Pterygota</taxon>
        <taxon>Neoptera</taxon>
        <taxon>Endopterygota</taxon>
        <taxon>Diptera</taxon>
        <taxon>Nematocera</taxon>
        <taxon>Chironomoidea</taxon>
        <taxon>Chironomidae</taxon>
        <taxon>Clunio</taxon>
    </lineage>
</organism>
<dbReference type="AlphaFoldDB" id="A0A1J1J4H6"/>
<dbReference type="EMBL" id="CVRI01000070">
    <property type="protein sequence ID" value="CRL07295.1"/>
    <property type="molecule type" value="Genomic_DNA"/>
</dbReference>
<protein>
    <submittedName>
        <fullName evidence="1">CLUMA_CG020274, isoform A</fullName>
    </submittedName>
</protein>
<evidence type="ECO:0000313" key="1">
    <source>
        <dbReference type="EMBL" id="CRL07295.1"/>
    </source>
</evidence>
<keyword evidence="2" id="KW-1185">Reference proteome</keyword>
<proteinExistence type="predicted"/>
<gene>
    <name evidence="1" type="ORF">CLUMA_CG020274</name>
</gene>
<reference evidence="1 2" key="1">
    <citation type="submission" date="2015-04" db="EMBL/GenBank/DDBJ databases">
        <authorList>
            <person name="Syromyatnikov M.Y."/>
            <person name="Popov V.N."/>
        </authorList>
    </citation>
    <scope>NUCLEOTIDE SEQUENCE [LARGE SCALE GENOMIC DNA]</scope>
</reference>
<evidence type="ECO:0000313" key="2">
    <source>
        <dbReference type="Proteomes" id="UP000183832"/>
    </source>
</evidence>
<name>A0A1J1J4H6_9DIPT</name>
<sequence>MGKFRFATGKSIDKILTKSFMTIGMWKESCAFLENFNSFITFSVLAKLSTDETDNVLALRKLISMLNRFNLIHGSLKINDNSHETKRI</sequence>
<accession>A0A1J1J4H6</accession>
<dbReference type="Proteomes" id="UP000183832">
    <property type="component" value="Unassembled WGS sequence"/>
</dbReference>